<comment type="similarity">
    <text evidence="5">Belongs to the bacterial ribosomal protein bL25 family. CTC subfamily.</text>
</comment>
<dbReference type="GO" id="GO:0022625">
    <property type="term" value="C:cytosolic large ribosomal subunit"/>
    <property type="evidence" value="ECO:0007669"/>
    <property type="project" value="TreeGrafter"/>
</dbReference>
<comment type="caution">
    <text evidence="8">The sequence shown here is derived from an EMBL/GenBank/DDBJ whole genome shotgun (WGS) entry which is preliminary data.</text>
</comment>
<dbReference type="InterPro" id="IPR029751">
    <property type="entry name" value="Ribosomal_L25_dom"/>
</dbReference>
<dbReference type="InterPro" id="IPR020930">
    <property type="entry name" value="Ribosomal_uL5_bac-type"/>
</dbReference>
<evidence type="ECO:0000256" key="1">
    <source>
        <dbReference type="ARBA" id="ARBA00022730"/>
    </source>
</evidence>
<dbReference type="Proteomes" id="UP000321523">
    <property type="component" value="Unassembled WGS sequence"/>
</dbReference>
<sequence length="205" mass="22395">MSEATVLAAEVRERAGKGVARQTRRAGRIPAVIYGNKEKPVTISLDRLKFERVLRTPGFFTHLFDVKVGESTYHVLPRDVQFDPVTDIPIHVDFLRVSKEARVSVAVPVEFVNAEKSPGLKRGGMLNIVRHEIEVECGAEEIPEHITVDLEGYDLGDSIHISSVKLPAGVAPTITDRDFTVATIASPSAVKSEASGAEEPEAEQE</sequence>
<evidence type="ECO:0000259" key="7">
    <source>
        <dbReference type="Pfam" id="PF14693"/>
    </source>
</evidence>
<dbReference type="Pfam" id="PF14693">
    <property type="entry name" value="Ribosomal_TL5_C"/>
    <property type="match status" value="1"/>
</dbReference>
<dbReference type="HAMAP" id="MF_01334">
    <property type="entry name" value="Ribosomal_bL25_CTC"/>
    <property type="match status" value="1"/>
</dbReference>
<keyword evidence="2 5" id="KW-0694">RNA-binding</keyword>
<dbReference type="NCBIfam" id="NF004128">
    <property type="entry name" value="PRK05618.1-2"/>
    <property type="match status" value="1"/>
</dbReference>
<evidence type="ECO:0000256" key="5">
    <source>
        <dbReference type="HAMAP-Rule" id="MF_01334"/>
    </source>
</evidence>
<dbReference type="Gene3D" id="2.170.120.20">
    <property type="entry name" value="Ribosomal protein L25, beta domain"/>
    <property type="match status" value="1"/>
</dbReference>
<name>A0A512DR93_9PROT</name>
<accession>A0A512DR93</accession>
<feature type="domain" description="Large ribosomal subunit protein bL25 beta" evidence="7">
    <location>
        <begin position="103"/>
        <end position="187"/>
    </location>
</feature>
<keyword evidence="3 5" id="KW-0689">Ribosomal protein</keyword>
<dbReference type="Pfam" id="PF01386">
    <property type="entry name" value="Ribosomal_L25p"/>
    <property type="match status" value="1"/>
</dbReference>
<dbReference type="SUPFAM" id="SSF50715">
    <property type="entry name" value="Ribosomal protein L25-like"/>
    <property type="match status" value="1"/>
</dbReference>
<proteinExistence type="inferred from homology"/>
<evidence type="ECO:0000256" key="3">
    <source>
        <dbReference type="ARBA" id="ARBA00022980"/>
    </source>
</evidence>
<dbReference type="CDD" id="cd00495">
    <property type="entry name" value="Ribosomal_L25_TL5_CTC"/>
    <property type="match status" value="1"/>
</dbReference>
<evidence type="ECO:0000259" key="6">
    <source>
        <dbReference type="Pfam" id="PF01386"/>
    </source>
</evidence>
<dbReference type="GO" id="GO:0008097">
    <property type="term" value="F:5S rRNA binding"/>
    <property type="evidence" value="ECO:0007669"/>
    <property type="project" value="InterPro"/>
</dbReference>
<dbReference type="InterPro" id="IPR011035">
    <property type="entry name" value="Ribosomal_bL25/Gln-tRNA_synth"/>
</dbReference>
<dbReference type="InterPro" id="IPR037121">
    <property type="entry name" value="Ribosomal_bL25_C"/>
</dbReference>
<dbReference type="InterPro" id="IPR020057">
    <property type="entry name" value="Ribosomal_bL25_b-dom"/>
</dbReference>
<dbReference type="GO" id="GO:0003735">
    <property type="term" value="F:structural constituent of ribosome"/>
    <property type="evidence" value="ECO:0007669"/>
    <property type="project" value="InterPro"/>
</dbReference>
<keyword evidence="4 5" id="KW-0687">Ribonucleoprotein</keyword>
<feature type="domain" description="Large ribosomal subunit protein bL25 L25" evidence="6">
    <location>
        <begin position="7"/>
        <end position="94"/>
    </location>
</feature>
<reference evidence="8 9" key="1">
    <citation type="submission" date="2019-07" db="EMBL/GenBank/DDBJ databases">
        <title>Whole genome shotgun sequence of Skermanella aerolata NBRC 106429.</title>
        <authorList>
            <person name="Hosoyama A."/>
            <person name="Uohara A."/>
            <person name="Ohji S."/>
            <person name="Ichikawa N."/>
        </authorList>
    </citation>
    <scope>NUCLEOTIDE SEQUENCE [LARGE SCALE GENOMIC DNA]</scope>
    <source>
        <strain evidence="8 9">NBRC 106429</strain>
    </source>
</reference>
<gene>
    <name evidence="5 8" type="primary">rplY</name>
    <name evidence="5" type="synonym">ctc</name>
    <name evidence="8" type="ORF">SAE02_31560</name>
</gene>
<comment type="subunit">
    <text evidence="5">Part of the 50S ribosomal subunit; part of the 5S rRNA/L5/L18/L25 subcomplex. Contacts the 5S rRNA. Binds to the 5S rRNA independently of L5 and L18.</text>
</comment>
<keyword evidence="1 5" id="KW-0699">rRNA-binding</keyword>
<dbReference type="AlphaFoldDB" id="A0A512DR93"/>
<dbReference type="NCBIfam" id="TIGR00731">
    <property type="entry name" value="bL25_bact_ctc"/>
    <property type="match status" value="1"/>
</dbReference>
<evidence type="ECO:0000256" key="4">
    <source>
        <dbReference type="ARBA" id="ARBA00023274"/>
    </source>
</evidence>
<protein>
    <recommendedName>
        <fullName evidence="5">Large ribosomal subunit protein bL25</fullName>
    </recommendedName>
    <alternativeName>
        <fullName evidence="5">General stress protein CTC</fullName>
    </alternativeName>
</protein>
<organism evidence="8 9">
    <name type="scientific">Skermanella aerolata</name>
    <dbReference type="NCBI Taxonomy" id="393310"/>
    <lineage>
        <taxon>Bacteria</taxon>
        <taxon>Pseudomonadati</taxon>
        <taxon>Pseudomonadota</taxon>
        <taxon>Alphaproteobacteria</taxon>
        <taxon>Rhodospirillales</taxon>
        <taxon>Azospirillaceae</taxon>
        <taxon>Skermanella</taxon>
    </lineage>
</organism>
<evidence type="ECO:0000256" key="2">
    <source>
        <dbReference type="ARBA" id="ARBA00022884"/>
    </source>
</evidence>
<dbReference type="GO" id="GO:0006412">
    <property type="term" value="P:translation"/>
    <property type="evidence" value="ECO:0007669"/>
    <property type="project" value="UniProtKB-UniRule"/>
</dbReference>
<dbReference type="InterPro" id="IPR001021">
    <property type="entry name" value="Ribosomal_bL25_long"/>
</dbReference>
<evidence type="ECO:0000313" key="8">
    <source>
        <dbReference type="EMBL" id="GEO39008.1"/>
    </source>
</evidence>
<comment type="function">
    <text evidence="5">This is one of the proteins that binds to the 5S RNA in the ribosome where it forms part of the central protuberance.</text>
</comment>
<dbReference type="Gene3D" id="2.40.240.10">
    <property type="entry name" value="Ribosomal Protein L25, Chain P"/>
    <property type="match status" value="1"/>
</dbReference>
<dbReference type="EMBL" id="BJYZ01000013">
    <property type="protein sequence ID" value="GEO39008.1"/>
    <property type="molecule type" value="Genomic_DNA"/>
</dbReference>
<dbReference type="InterPro" id="IPR020056">
    <property type="entry name" value="Rbsml_bL25/Gln-tRNA_synth_N"/>
</dbReference>
<dbReference type="PANTHER" id="PTHR33284">
    <property type="entry name" value="RIBOSOMAL PROTEIN L25/GLN-TRNA SYNTHETASE, ANTI-CODON-BINDING DOMAIN-CONTAINING PROTEIN"/>
    <property type="match status" value="1"/>
</dbReference>
<dbReference type="RefSeq" id="WP_044433632.1">
    <property type="nucleotide sequence ID" value="NZ_BJYZ01000013.1"/>
</dbReference>
<dbReference type="PANTHER" id="PTHR33284:SF1">
    <property type="entry name" value="RIBOSOMAL PROTEIN L25_GLN-TRNA SYNTHETASE, ANTI-CODON-BINDING DOMAIN-CONTAINING PROTEIN"/>
    <property type="match status" value="1"/>
</dbReference>
<keyword evidence="9" id="KW-1185">Reference proteome</keyword>
<dbReference type="OrthoDB" id="9806411at2"/>
<evidence type="ECO:0000313" key="9">
    <source>
        <dbReference type="Proteomes" id="UP000321523"/>
    </source>
</evidence>